<dbReference type="InterPro" id="IPR003593">
    <property type="entry name" value="AAA+_ATPase"/>
</dbReference>
<accession>A0A9E4N3S6</accession>
<feature type="domain" description="AAA+ ATPase" evidence="1">
    <location>
        <begin position="241"/>
        <end position="418"/>
    </location>
</feature>
<name>A0A9E4N3S6_9GAMM</name>
<evidence type="ECO:0000259" key="1">
    <source>
        <dbReference type="SMART" id="SM00382"/>
    </source>
</evidence>
<dbReference type="Gene3D" id="3.40.50.300">
    <property type="entry name" value="P-loop containing nucleotide triphosphate hydrolases"/>
    <property type="match status" value="1"/>
</dbReference>
<protein>
    <submittedName>
        <fullName evidence="2">DUF2075 domain-containing protein</fullName>
    </submittedName>
</protein>
<dbReference type="SMART" id="SM00382">
    <property type="entry name" value="AAA"/>
    <property type="match status" value="1"/>
</dbReference>
<dbReference type="InterPro" id="IPR018647">
    <property type="entry name" value="SLFN_3-like_DNA/RNA_helicase"/>
</dbReference>
<comment type="caution">
    <text evidence="2">The sequence shown here is derived from an EMBL/GenBank/DDBJ whole genome shotgun (WGS) entry which is preliminary data.</text>
</comment>
<dbReference type="InterPro" id="IPR027417">
    <property type="entry name" value="P-loop_NTPase"/>
</dbReference>
<feature type="non-terminal residue" evidence="2">
    <location>
        <position position="488"/>
    </location>
</feature>
<dbReference type="SUPFAM" id="SSF52540">
    <property type="entry name" value="P-loop containing nucleoside triphosphate hydrolases"/>
    <property type="match status" value="1"/>
</dbReference>
<gene>
    <name evidence="2" type="ORF">JAZ07_02295</name>
</gene>
<proteinExistence type="predicted"/>
<organism evidence="2 3">
    <name type="scientific">Candidatus Thiodiazotropha taylori</name>
    <dbReference type="NCBI Taxonomy" id="2792791"/>
    <lineage>
        <taxon>Bacteria</taxon>
        <taxon>Pseudomonadati</taxon>
        <taxon>Pseudomonadota</taxon>
        <taxon>Gammaproteobacteria</taxon>
        <taxon>Chromatiales</taxon>
        <taxon>Sedimenticolaceae</taxon>
        <taxon>Candidatus Thiodiazotropha</taxon>
    </lineage>
</organism>
<dbReference type="AlphaFoldDB" id="A0A9E4N3S6"/>
<evidence type="ECO:0000313" key="3">
    <source>
        <dbReference type="Proteomes" id="UP000886667"/>
    </source>
</evidence>
<evidence type="ECO:0000313" key="2">
    <source>
        <dbReference type="EMBL" id="MCG7945158.1"/>
    </source>
</evidence>
<dbReference type="EMBL" id="JAEPCM010000044">
    <property type="protein sequence ID" value="MCG7945158.1"/>
    <property type="molecule type" value="Genomic_DNA"/>
</dbReference>
<dbReference type="Proteomes" id="UP000886667">
    <property type="component" value="Unassembled WGS sequence"/>
</dbReference>
<sequence>MTAYFSSTIGSFIQTAEDEIAAALHTKYAADGFSSQYTTQTEAWNVTVPQLQRELESLLQLSTNAADWVVLLEYPLYRLRRRIDVLILSPAAIVVVELKVGETSFRSLDRRQVEEYALDLRDFHATSTGLSLVPVLWCTEADTTSYFPTINSGEVTEVCFVGRSGLAGFLTQLSNIVPAKQYEVHEWEAGQYRPVPTVVDAATTLFAGHGVREIAQADATNLDASASRVVDIIQDSKRNRRRSLIFIAGVPGSGKTLAGLQVVHSAVESGAEDKGDIVYLSGNTPLVVVLREALARDEARRRKAKGEKPQLAEARNSVRTRIQHIIDFLREYLTNDGGSSPHEHVIVFDEAQRAWDEEYGRKKFGRASSEPSLLLNIMGRHSDWCSIVALVGGGQEINTGENGIAEWGKALRGLPPFELENWRVYGPPNFLEGSAATAHLGAGSLPGVDGVVVEPDLELSVPLRSFRSPSLSHWVSVVLDGDAPKAKA</sequence>
<dbReference type="Pfam" id="PF09848">
    <property type="entry name" value="SLFN-g3_helicase"/>
    <property type="match status" value="1"/>
</dbReference>
<reference evidence="2" key="1">
    <citation type="journal article" date="2021" name="Proc. Natl. Acad. Sci. U.S.A.">
        <title>Global biogeography of chemosynthetic symbionts reveals both localized and globally distributed symbiont groups. .</title>
        <authorList>
            <person name="Osvatic J.T."/>
            <person name="Wilkins L.G.E."/>
            <person name="Leibrecht L."/>
            <person name="Leray M."/>
            <person name="Zauner S."/>
            <person name="Polzin J."/>
            <person name="Camacho Y."/>
            <person name="Gros O."/>
            <person name="van Gils J.A."/>
            <person name="Eisen J.A."/>
            <person name="Petersen J.M."/>
            <person name="Yuen B."/>
        </authorList>
    </citation>
    <scope>NUCLEOTIDE SEQUENCE</scope>
    <source>
        <strain evidence="2">MAGclacostrist064TRANS</strain>
    </source>
</reference>